<dbReference type="Gene3D" id="3.40.830.10">
    <property type="entry name" value="LigB-like"/>
    <property type="match status" value="1"/>
</dbReference>
<proteinExistence type="inferred from homology"/>
<evidence type="ECO:0000313" key="4">
    <source>
        <dbReference type="EMBL" id="MBX8644065.1"/>
    </source>
</evidence>
<evidence type="ECO:0000256" key="2">
    <source>
        <dbReference type="HAMAP-Rule" id="MF_00055"/>
    </source>
</evidence>
<sequence length="272" mass="29890">MRYPAVSGMFYDSERDSLLASLRRCFLSPRGPGELPDENNRGSSRRIKGIVVPHAGYIYSGEIAAHAYLQLWKDGIPDTVIIIGPNHYSSMPAIALSAEDYRTPLGDVEIDRRISSMIEGDPAEVDDISQSSEHSIEVQLPFLQFMNPEVKFVPVCMGAQDSSTALLLGRRLRDIAARNDTVIIASTDFSHYVRPEEARTKDMIAIAAILRLDPSSFLDTVRRHRVSMCGYGPVAAMLEATKGSEGVLLSYGHSGEVQRMESVVGYGAIKVV</sequence>
<dbReference type="AlphaFoldDB" id="A0A8J8CD75"/>
<dbReference type="Proteomes" id="UP000716004">
    <property type="component" value="Unassembled WGS sequence"/>
</dbReference>
<dbReference type="CDD" id="cd07361">
    <property type="entry name" value="MEMO_like"/>
    <property type="match status" value="1"/>
</dbReference>
<dbReference type="NCBIfam" id="TIGR04336">
    <property type="entry name" value="AmmeMemoSam_B"/>
    <property type="match status" value="1"/>
</dbReference>
<reference evidence="4" key="1">
    <citation type="submission" date="2021-05" db="EMBL/GenBank/DDBJ databases">
        <title>Genomic insights into ecological role and evolution of a novel Thermoplasmata order Candidatus Sysuiplasmatales.</title>
        <authorList>
            <person name="Yuan Y."/>
        </authorList>
    </citation>
    <scope>NUCLEOTIDE SEQUENCE</scope>
    <source>
        <strain evidence="4">TUT19-bin139</strain>
        <strain evidence="3">YP2-bin.285</strain>
    </source>
</reference>
<dbReference type="SUPFAM" id="SSF53213">
    <property type="entry name" value="LigB-like"/>
    <property type="match status" value="1"/>
</dbReference>
<dbReference type="Pfam" id="PF01875">
    <property type="entry name" value="Memo"/>
    <property type="match status" value="1"/>
</dbReference>
<dbReference type="InterPro" id="IPR002737">
    <property type="entry name" value="MEMO1_fam"/>
</dbReference>
<name>A0A8J8CD75_9ARCH</name>
<protein>
    <recommendedName>
        <fullName evidence="2">MEMO1 family protein J9259_00975</fullName>
    </recommendedName>
</protein>
<dbReference type="PANTHER" id="PTHR11060">
    <property type="entry name" value="PROTEIN MEMO1"/>
    <property type="match status" value="1"/>
</dbReference>
<evidence type="ECO:0000313" key="5">
    <source>
        <dbReference type="Proteomes" id="UP000750197"/>
    </source>
</evidence>
<dbReference type="PANTHER" id="PTHR11060:SF0">
    <property type="entry name" value="PROTEIN MEMO1"/>
    <property type="match status" value="1"/>
</dbReference>
<organism evidence="4 5">
    <name type="scientific">Candidatus Sysuiplasma superficiale</name>
    <dbReference type="NCBI Taxonomy" id="2823368"/>
    <lineage>
        <taxon>Archaea</taxon>
        <taxon>Methanobacteriati</taxon>
        <taxon>Thermoplasmatota</taxon>
        <taxon>Thermoplasmata</taxon>
        <taxon>Candidatus Sysuiplasmatales</taxon>
        <taxon>Candidatus Sysuiplasmataceae</taxon>
        <taxon>Candidatus Sysuiplasma</taxon>
    </lineage>
</organism>
<accession>A0A8J8CD75</accession>
<comment type="similarity">
    <text evidence="1 2">Belongs to the MEMO1 family.</text>
</comment>
<evidence type="ECO:0000256" key="1">
    <source>
        <dbReference type="ARBA" id="ARBA00006315"/>
    </source>
</evidence>
<gene>
    <name evidence="4" type="primary">amrB</name>
    <name evidence="3" type="ORF">J9259_00975</name>
    <name evidence="4" type="ORF">KIY12_04995</name>
</gene>
<comment type="caution">
    <text evidence="4">The sequence shown here is derived from an EMBL/GenBank/DDBJ whole genome shotgun (WGS) entry which is preliminary data.</text>
</comment>
<dbReference type="EMBL" id="JAGVSJ010000001">
    <property type="protein sequence ID" value="MBX8631085.1"/>
    <property type="molecule type" value="Genomic_DNA"/>
</dbReference>
<dbReference type="HAMAP" id="MF_00055">
    <property type="entry name" value="MEMO1"/>
    <property type="match status" value="1"/>
</dbReference>
<evidence type="ECO:0000313" key="3">
    <source>
        <dbReference type="EMBL" id="MBX8631085.1"/>
    </source>
</evidence>
<dbReference type="Proteomes" id="UP000750197">
    <property type="component" value="Unassembled WGS sequence"/>
</dbReference>
<dbReference type="EMBL" id="JAHEAC010000036">
    <property type="protein sequence ID" value="MBX8644065.1"/>
    <property type="molecule type" value="Genomic_DNA"/>
</dbReference>